<dbReference type="Pfam" id="PF13517">
    <property type="entry name" value="FG-GAP_3"/>
    <property type="match status" value="1"/>
</dbReference>
<dbReference type="Gene3D" id="2.20.25.650">
    <property type="entry name" value="Tachylectin-2-like"/>
    <property type="match status" value="1"/>
</dbReference>
<dbReference type="HOGENOM" id="CLU_397235_0_0_11"/>
<dbReference type="InterPro" id="IPR013517">
    <property type="entry name" value="FG-GAP"/>
</dbReference>
<keyword evidence="3" id="KW-1185">Reference proteome</keyword>
<evidence type="ECO:0000256" key="1">
    <source>
        <dbReference type="ARBA" id="ARBA00022729"/>
    </source>
</evidence>
<name>A1R0Z9_PAEAT</name>
<evidence type="ECO:0000313" key="3">
    <source>
        <dbReference type="Proteomes" id="UP000000637"/>
    </source>
</evidence>
<sequence length="693" mass="75001">MSLANVLPFILAATLQRPPAYASSVTCATLRRRNCRQRCGHIARIPARKLYSLPRGLYQAIHSLNIGGEVRSNTDAGVSEKSRQHRLLSKLTAALVAVLLMMVGLPALPAQAATVASEAPQLAAVELVSAAQLAPGQTAKVRFTLSQPAQSVVFSYYDESLSETRQIKWSGNPGPGAFTAEASAVVGGDDYYDGLYRLSSIDVKYEKPGVDYPYVRFLRNSTYEALNVDGAGDPRLQSLDFVIKNPSRVLLVPQNTLAPSFAARMDLDWSRAVQGTISPGSWTTGVNIIKVQWVVDGLVENYGTMASTKPFVGWASSPNYGKNLKLRITTITPGFKSVSAESVPYLFVAASPFVISGKPWIGSTLNTNFDVASIKGIPLGAKPKVEVLWRTLSTSYAGSPAAPGASYLVKDSDGGGSISALVVISLDGKIVGRFGSEWTAEVTNPAPSRQFESRGVSDYYMVRSADGRLWEWGPYFGAFPREIGTGWNVFDKIFSPGDFNEDGFPDVMARKPSGELWMYPTDGQSWWKPASVVGVGWQGMTELIAPGDFDSDGHDDVLAKDRDGRLLLYPGNGKGGWLAPRQVGAGWNMFKRVFSPGDFDGDSHADLLATNSSGQLFLYSSNGRGGWLGAKVIGSGWQSFKTIYSAGDRDGDGWHDVLGVDGAGYMYVYPFKSGHWKPRYLVGADWDVFTALF</sequence>
<dbReference type="Proteomes" id="UP000000637">
    <property type="component" value="Chromosome"/>
</dbReference>
<dbReference type="eggNOG" id="COG2385">
    <property type="taxonomic scope" value="Bacteria"/>
</dbReference>
<dbReference type="PANTHER" id="PTHR44103:SF1">
    <property type="entry name" value="PROPROTEIN CONVERTASE P"/>
    <property type="match status" value="1"/>
</dbReference>
<protein>
    <submittedName>
        <fullName evidence="2">FG-GAP repeat domain protein</fullName>
    </submittedName>
</protein>
<evidence type="ECO:0000313" key="2">
    <source>
        <dbReference type="EMBL" id="ABM10033.1"/>
    </source>
</evidence>
<accession>A1R0Z9</accession>
<dbReference type="KEGG" id="aau:AAur_0081"/>
<gene>
    <name evidence="2" type="ordered locus">AAur_0081</name>
</gene>
<proteinExistence type="predicted"/>
<dbReference type="EMBL" id="CP000474">
    <property type="protein sequence ID" value="ABM10033.1"/>
    <property type="molecule type" value="Genomic_DNA"/>
</dbReference>
<dbReference type="PANTHER" id="PTHR44103">
    <property type="entry name" value="PROPROTEIN CONVERTASE P"/>
    <property type="match status" value="1"/>
</dbReference>
<dbReference type="InterPro" id="IPR028994">
    <property type="entry name" value="Integrin_alpha_N"/>
</dbReference>
<organism evidence="2 3">
    <name type="scientific">Paenarthrobacter aurescens (strain TC1)</name>
    <dbReference type="NCBI Taxonomy" id="290340"/>
    <lineage>
        <taxon>Bacteria</taxon>
        <taxon>Bacillati</taxon>
        <taxon>Actinomycetota</taxon>
        <taxon>Actinomycetes</taxon>
        <taxon>Micrococcales</taxon>
        <taxon>Micrococcaceae</taxon>
        <taxon>Paenarthrobacter</taxon>
    </lineage>
</organism>
<keyword evidence="1" id="KW-0732">Signal</keyword>
<dbReference type="OrthoDB" id="9779955at2"/>
<dbReference type="Gene3D" id="2.115.10.10">
    <property type="entry name" value="Tachylectin 2"/>
    <property type="match status" value="1"/>
</dbReference>
<dbReference type="SUPFAM" id="SSF69318">
    <property type="entry name" value="Integrin alpha N-terminal domain"/>
    <property type="match status" value="1"/>
</dbReference>
<reference evidence="2 3" key="1">
    <citation type="journal article" date="2006" name="PLoS Genet.">
        <title>Secrets of soil survival revealed by the genome sequence of Arthrobacter aurescens TC1.</title>
        <authorList>
            <person name="Mongodin E.F."/>
            <person name="Shapir N."/>
            <person name="Daugherty S.C."/>
            <person name="DeBoy R.T."/>
            <person name="Emerson J.B."/>
            <person name="Shvartzbeyn A."/>
            <person name="Radune D."/>
            <person name="Vamathevan J."/>
            <person name="Riggs F."/>
            <person name="Grinberg V."/>
            <person name="Khouri H."/>
            <person name="Wackett L.P."/>
            <person name="Nelson K.E."/>
            <person name="Sadowsky M.J."/>
        </authorList>
    </citation>
    <scope>NUCLEOTIDE SEQUENCE [LARGE SCALE GENOMIC DNA]</scope>
    <source>
        <strain evidence="2 3">TC1</strain>
    </source>
</reference>
<dbReference type="AlphaFoldDB" id="A1R0Z9"/>